<dbReference type="AlphaFoldDB" id="A0A0G0QNT3"/>
<dbReference type="SUPFAM" id="SSF53335">
    <property type="entry name" value="S-adenosyl-L-methionine-dependent methyltransferases"/>
    <property type="match status" value="1"/>
</dbReference>
<dbReference type="Pfam" id="PF08241">
    <property type="entry name" value="Methyltransf_11"/>
    <property type="match status" value="1"/>
</dbReference>
<accession>A0A0G0QNT3</accession>
<protein>
    <submittedName>
        <fullName evidence="3">Glycosyl transferase family 2</fullName>
    </submittedName>
</protein>
<dbReference type="Gene3D" id="3.40.50.150">
    <property type="entry name" value="Vaccinia Virus protein VP39"/>
    <property type="match status" value="1"/>
</dbReference>
<dbReference type="Proteomes" id="UP000034665">
    <property type="component" value="Unassembled WGS sequence"/>
</dbReference>
<keyword evidence="3" id="KW-0808">Transferase</keyword>
<reference evidence="3 4" key="1">
    <citation type="journal article" date="2015" name="Nature">
        <title>rRNA introns, odd ribosomes, and small enigmatic genomes across a large radiation of phyla.</title>
        <authorList>
            <person name="Brown C.T."/>
            <person name="Hug L.A."/>
            <person name="Thomas B.C."/>
            <person name="Sharon I."/>
            <person name="Castelle C.J."/>
            <person name="Singh A."/>
            <person name="Wilkins M.J."/>
            <person name="Williams K.H."/>
            <person name="Banfield J.F."/>
        </authorList>
    </citation>
    <scope>NUCLEOTIDE SEQUENCE [LARGE SCALE GENOMIC DNA]</scope>
</reference>
<name>A0A0G0QNT3_9BACT</name>
<feature type="coiled-coil region" evidence="1">
    <location>
        <begin position="286"/>
        <end position="341"/>
    </location>
</feature>
<evidence type="ECO:0000259" key="2">
    <source>
        <dbReference type="Pfam" id="PF08241"/>
    </source>
</evidence>
<gene>
    <name evidence="3" type="ORF">UT41_C0004G0012</name>
</gene>
<evidence type="ECO:0000313" key="4">
    <source>
        <dbReference type="Proteomes" id="UP000034665"/>
    </source>
</evidence>
<evidence type="ECO:0000256" key="1">
    <source>
        <dbReference type="SAM" id="Coils"/>
    </source>
</evidence>
<keyword evidence="1" id="KW-0175">Coiled coil</keyword>
<proteinExistence type="predicted"/>
<dbReference type="STRING" id="1619013.UT41_C0004G0012"/>
<dbReference type="GO" id="GO:0008757">
    <property type="term" value="F:S-adenosylmethionine-dependent methyltransferase activity"/>
    <property type="evidence" value="ECO:0007669"/>
    <property type="project" value="InterPro"/>
</dbReference>
<feature type="domain" description="Methyltransferase type 11" evidence="2">
    <location>
        <begin position="75"/>
        <end position="127"/>
    </location>
</feature>
<evidence type="ECO:0000313" key="3">
    <source>
        <dbReference type="EMBL" id="KKR12045.1"/>
    </source>
</evidence>
<sequence length="360" mass="42251">MNETKNKISDDLLKGKLGFDLYGRYAIIRNIIDQNRKDGEKFRVLDVGGRGNMLSMFLPSDDVFYMDPFVESEDKNFIKGDGCAIPLGDQSFDWVTSADVFEHIPKENREDFLRENIRVAKDGVILAAPFFSKEVARAEVNANESYKILSGGQDYIWLKEHIENGLPEEKLVEEFISEAGYEFQKLHNNRLFLWELLIGLVLNVTEINYKALKDDYEKFNLFYNTDVFPFDSEEMSYRKIYFIKKQSGLKDIEIEKKVIDDILFLDVIKKAMDMFAKLDVMNKGIILEKNQEIQLVKQEILEKNQECQLVKQEILEKNQECQLVKQEIMDKDQELEKMKESKFWKLRNCYLTLKAKCKIK</sequence>
<comment type="caution">
    <text evidence="3">The sequence shown here is derived from an EMBL/GenBank/DDBJ whole genome shotgun (WGS) entry which is preliminary data.</text>
</comment>
<dbReference type="EMBL" id="LBWR01000004">
    <property type="protein sequence ID" value="KKR12045.1"/>
    <property type="molecule type" value="Genomic_DNA"/>
</dbReference>
<organism evidence="3 4">
    <name type="scientific">Candidatus Wolfebacteria bacterium GW2011_GWC2_39_22</name>
    <dbReference type="NCBI Taxonomy" id="1619013"/>
    <lineage>
        <taxon>Bacteria</taxon>
        <taxon>Candidatus Wolfeibacteriota</taxon>
    </lineage>
</organism>
<dbReference type="InterPro" id="IPR013216">
    <property type="entry name" value="Methyltransf_11"/>
</dbReference>
<dbReference type="InterPro" id="IPR029063">
    <property type="entry name" value="SAM-dependent_MTases_sf"/>
</dbReference>